<feature type="region of interest" description="Disordered" evidence="1">
    <location>
        <begin position="17"/>
        <end position="57"/>
    </location>
</feature>
<comment type="caution">
    <text evidence="2">The sequence shown here is derived from an EMBL/GenBank/DDBJ whole genome shotgun (WGS) entry which is preliminary data.</text>
</comment>
<feature type="region of interest" description="Disordered" evidence="1">
    <location>
        <begin position="202"/>
        <end position="242"/>
    </location>
</feature>
<name>A0ABU6SMT5_9FABA</name>
<feature type="compositionally biased region" description="Basic and acidic residues" evidence="1">
    <location>
        <begin position="208"/>
        <end position="242"/>
    </location>
</feature>
<dbReference type="Proteomes" id="UP001341840">
    <property type="component" value="Unassembled WGS sequence"/>
</dbReference>
<reference evidence="2 3" key="1">
    <citation type="journal article" date="2023" name="Plants (Basel)">
        <title>Bridging the Gap: Combining Genomics and Transcriptomics Approaches to Understand Stylosanthes scabra, an Orphan Legume from the Brazilian Caatinga.</title>
        <authorList>
            <person name="Ferreira-Neto J.R.C."/>
            <person name="da Silva M.D."/>
            <person name="Binneck E."/>
            <person name="de Melo N.F."/>
            <person name="da Silva R.H."/>
            <person name="de Melo A.L.T.M."/>
            <person name="Pandolfi V."/>
            <person name="Bustamante F.O."/>
            <person name="Brasileiro-Vidal A.C."/>
            <person name="Benko-Iseppon A.M."/>
        </authorList>
    </citation>
    <scope>NUCLEOTIDE SEQUENCE [LARGE SCALE GENOMIC DNA]</scope>
    <source>
        <tissue evidence="2">Leaves</tissue>
    </source>
</reference>
<evidence type="ECO:0000256" key="1">
    <source>
        <dbReference type="SAM" id="MobiDB-lite"/>
    </source>
</evidence>
<protein>
    <submittedName>
        <fullName evidence="2">Uncharacterized protein</fullName>
    </submittedName>
</protein>
<dbReference type="EMBL" id="JASCZI010061133">
    <property type="protein sequence ID" value="MED6137752.1"/>
    <property type="molecule type" value="Genomic_DNA"/>
</dbReference>
<keyword evidence="3" id="KW-1185">Reference proteome</keyword>
<evidence type="ECO:0000313" key="3">
    <source>
        <dbReference type="Proteomes" id="UP001341840"/>
    </source>
</evidence>
<evidence type="ECO:0000313" key="2">
    <source>
        <dbReference type="EMBL" id="MED6137752.1"/>
    </source>
</evidence>
<sequence>MAGNDVTLGCLRCLHRPSPSGSTPAISARPPGTSVPPPVVQPGSASGNQAFPEGGLEQCGVVGEPIHEVFSPLHEEVPPSSPSHSKKRQVPDASVDPKRPRVFEGTIRGFCSMDRSFDASGFIKSNLLGPRAQEVLRDYDPMESIRWAEWASLRAATIMKSVKPHLTAADQWENRCIEAEKEKVEAERARLKTKGDLKSASDNLNVLEEEKSREVERRKDRETELEEKARADKAEASLAESERTREELVQMAEDSVAATERALKAQISLLLPDFDVSQLGAFKVIIDGKIVDLPE</sequence>
<gene>
    <name evidence="2" type="ORF">PIB30_067925</name>
</gene>
<organism evidence="2 3">
    <name type="scientific">Stylosanthes scabra</name>
    <dbReference type="NCBI Taxonomy" id="79078"/>
    <lineage>
        <taxon>Eukaryota</taxon>
        <taxon>Viridiplantae</taxon>
        <taxon>Streptophyta</taxon>
        <taxon>Embryophyta</taxon>
        <taxon>Tracheophyta</taxon>
        <taxon>Spermatophyta</taxon>
        <taxon>Magnoliopsida</taxon>
        <taxon>eudicotyledons</taxon>
        <taxon>Gunneridae</taxon>
        <taxon>Pentapetalae</taxon>
        <taxon>rosids</taxon>
        <taxon>fabids</taxon>
        <taxon>Fabales</taxon>
        <taxon>Fabaceae</taxon>
        <taxon>Papilionoideae</taxon>
        <taxon>50 kb inversion clade</taxon>
        <taxon>dalbergioids sensu lato</taxon>
        <taxon>Dalbergieae</taxon>
        <taxon>Pterocarpus clade</taxon>
        <taxon>Stylosanthes</taxon>
    </lineage>
</organism>
<accession>A0ABU6SMT5</accession>
<feature type="region of interest" description="Disordered" evidence="1">
    <location>
        <begin position="70"/>
        <end position="99"/>
    </location>
</feature>
<proteinExistence type="predicted"/>